<evidence type="ECO:0000313" key="1">
    <source>
        <dbReference type="EMBL" id="KAH9501245.1"/>
    </source>
</evidence>
<evidence type="ECO:0000313" key="2">
    <source>
        <dbReference type="Proteomes" id="UP000790347"/>
    </source>
</evidence>
<reference evidence="1" key="2">
    <citation type="journal article" date="2022" name="Res Sq">
        <title>Comparative Genomics Reveals Insights into the Divergent Evolution of Astigmatic Mites and Household Pest Adaptations.</title>
        <authorList>
            <person name="Xiong Q."/>
            <person name="Wan A.T.-Y."/>
            <person name="Liu X.-Y."/>
            <person name="Fung C.S.-H."/>
            <person name="Xiao X."/>
            <person name="Malainual N."/>
            <person name="Hou J."/>
            <person name="Wang L."/>
            <person name="Wang M."/>
            <person name="Yang K."/>
            <person name="Cui Y."/>
            <person name="Leung E."/>
            <person name="Nong W."/>
            <person name="Shin S.-K."/>
            <person name="Au S."/>
            <person name="Jeong K.Y."/>
            <person name="Chew F.T."/>
            <person name="Hui J."/>
            <person name="Leung T.F."/>
            <person name="Tungtrongchitr A."/>
            <person name="Zhong N."/>
            <person name="Liu Z."/>
            <person name="Tsui S."/>
        </authorList>
    </citation>
    <scope>NUCLEOTIDE SEQUENCE</scope>
    <source>
        <strain evidence="1">Derf</strain>
        <tissue evidence="1">Whole organism</tissue>
    </source>
</reference>
<dbReference type="AlphaFoldDB" id="A0A922L1E2"/>
<name>A0A922L1E2_DERFA</name>
<dbReference type="EMBL" id="ASGP02000006">
    <property type="protein sequence ID" value="KAH9501245.1"/>
    <property type="molecule type" value="Genomic_DNA"/>
</dbReference>
<keyword evidence="2" id="KW-1185">Reference proteome</keyword>
<proteinExistence type="predicted"/>
<accession>A0A922L1E2</accession>
<sequence>MSYCPTKSSTYSTTVLDHKTICVNCCCCCFDSNDIVEKQYQKIRRCTHNFICKIIISFYSKFGIHNLLCFNNVHDVHKAIS</sequence>
<gene>
    <name evidence="1" type="ORF">DERF_012103</name>
</gene>
<protein>
    <submittedName>
        <fullName evidence="1">Uncharacterized protein</fullName>
    </submittedName>
</protein>
<reference evidence="1" key="1">
    <citation type="submission" date="2013-05" db="EMBL/GenBank/DDBJ databases">
        <authorList>
            <person name="Yim A.K.Y."/>
            <person name="Chan T.F."/>
            <person name="Ji K.M."/>
            <person name="Liu X.Y."/>
            <person name="Zhou J.W."/>
            <person name="Li R.Q."/>
            <person name="Yang K.Y."/>
            <person name="Li J."/>
            <person name="Li M."/>
            <person name="Law P.T.W."/>
            <person name="Wu Y.L."/>
            <person name="Cai Z.L."/>
            <person name="Qin H."/>
            <person name="Bao Y."/>
            <person name="Leung R.K.K."/>
            <person name="Ng P.K.S."/>
            <person name="Zou J."/>
            <person name="Zhong X.J."/>
            <person name="Ran P.X."/>
            <person name="Zhong N.S."/>
            <person name="Liu Z.G."/>
            <person name="Tsui S.K.W."/>
        </authorList>
    </citation>
    <scope>NUCLEOTIDE SEQUENCE</scope>
    <source>
        <strain evidence="1">Derf</strain>
        <tissue evidence="1">Whole organism</tissue>
    </source>
</reference>
<dbReference type="Proteomes" id="UP000790347">
    <property type="component" value="Unassembled WGS sequence"/>
</dbReference>
<comment type="caution">
    <text evidence="1">The sequence shown here is derived from an EMBL/GenBank/DDBJ whole genome shotgun (WGS) entry which is preliminary data.</text>
</comment>
<organism evidence="1 2">
    <name type="scientific">Dermatophagoides farinae</name>
    <name type="common">American house dust mite</name>
    <dbReference type="NCBI Taxonomy" id="6954"/>
    <lineage>
        <taxon>Eukaryota</taxon>
        <taxon>Metazoa</taxon>
        <taxon>Ecdysozoa</taxon>
        <taxon>Arthropoda</taxon>
        <taxon>Chelicerata</taxon>
        <taxon>Arachnida</taxon>
        <taxon>Acari</taxon>
        <taxon>Acariformes</taxon>
        <taxon>Sarcoptiformes</taxon>
        <taxon>Astigmata</taxon>
        <taxon>Psoroptidia</taxon>
        <taxon>Analgoidea</taxon>
        <taxon>Pyroglyphidae</taxon>
        <taxon>Dermatophagoidinae</taxon>
        <taxon>Dermatophagoides</taxon>
    </lineage>
</organism>